<dbReference type="AlphaFoldDB" id="A0A2G5VDX0"/>
<keyword evidence="1" id="KW-1133">Transmembrane helix</keyword>
<feature type="transmembrane region" description="Helical" evidence="1">
    <location>
        <begin position="66"/>
        <end position="85"/>
    </location>
</feature>
<feature type="transmembrane region" description="Helical" evidence="1">
    <location>
        <begin position="97"/>
        <end position="120"/>
    </location>
</feature>
<feature type="transmembrane region" description="Helical" evidence="1">
    <location>
        <begin position="40"/>
        <end position="60"/>
    </location>
</feature>
<sequence length="200" mass="23811">MVLLFDDVPIKEYFTKLFNFYVDFQAINPRYRCLFGKCHVLNAAKILLLLEIFIVTPIYVLFLFPWWLMWIGFHYALILVTIYSIRKKKHRFIWPMVLFTLIQFFFWGILTLLQLVIAFFDTQSFLNFYSQGHHEEFFEKALVVVIVKLVVFLIGAFLFWRLSVFYAVKNYFSDRLEGQISATEESKGMQGVAQKLLQPV</sequence>
<keyword evidence="3" id="KW-1185">Reference proteome</keyword>
<accession>A0A2G5VDX0</accession>
<evidence type="ECO:0000256" key="1">
    <source>
        <dbReference type="SAM" id="Phobius"/>
    </source>
</evidence>
<name>A0A2G5VDX0_9PELO</name>
<organism evidence="2 3">
    <name type="scientific">Caenorhabditis nigoni</name>
    <dbReference type="NCBI Taxonomy" id="1611254"/>
    <lineage>
        <taxon>Eukaryota</taxon>
        <taxon>Metazoa</taxon>
        <taxon>Ecdysozoa</taxon>
        <taxon>Nematoda</taxon>
        <taxon>Chromadorea</taxon>
        <taxon>Rhabditida</taxon>
        <taxon>Rhabditina</taxon>
        <taxon>Rhabditomorpha</taxon>
        <taxon>Rhabditoidea</taxon>
        <taxon>Rhabditidae</taxon>
        <taxon>Peloderinae</taxon>
        <taxon>Caenorhabditis</taxon>
    </lineage>
</organism>
<keyword evidence="1" id="KW-0472">Membrane</keyword>
<dbReference type="OrthoDB" id="5789289at2759"/>
<dbReference type="EMBL" id="PDUG01000001">
    <property type="protein sequence ID" value="PIC49953.1"/>
    <property type="molecule type" value="Genomic_DNA"/>
</dbReference>
<proteinExistence type="predicted"/>
<evidence type="ECO:0000313" key="2">
    <source>
        <dbReference type="EMBL" id="PIC49953.1"/>
    </source>
</evidence>
<gene>
    <name evidence="2" type="primary">Cni-K09H9.8</name>
    <name evidence="2" type="synonym">Cnig_chr_I.g1046</name>
    <name evidence="2" type="ORF">B9Z55_001046</name>
</gene>
<protein>
    <submittedName>
        <fullName evidence="2">Uncharacterized protein</fullName>
    </submittedName>
</protein>
<evidence type="ECO:0000313" key="3">
    <source>
        <dbReference type="Proteomes" id="UP000230233"/>
    </source>
</evidence>
<comment type="caution">
    <text evidence="2">The sequence shown here is derived from an EMBL/GenBank/DDBJ whole genome shotgun (WGS) entry which is preliminary data.</text>
</comment>
<keyword evidence="1" id="KW-0812">Transmembrane</keyword>
<reference evidence="3" key="1">
    <citation type="submission" date="2017-10" db="EMBL/GenBank/DDBJ databases">
        <title>Rapid genome shrinkage in a self-fertile nematode reveals novel sperm competition proteins.</title>
        <authorList>
            <person name="Yin D."/>
            <person name="Schwarz E.M."/>
            <person name="Thomas C.G."/>
            <person name="Felde R.L."/>
            <person name="Korf I.F."/>
            <person name="Cutter A.D."/>
            <person name="Schartner C.M."/>
            <person name="Ralston E.J."/>
            <person name="Meyer B.J."/>
            <person name="Haag E.S."/>
        </authorList>
    </citation>
    <scope>NUCLEOTIDE SEQUENCE [LARGE SCALE GENOMIC DNA]</scope>
    <source>
        <strain evidence="3">JU1422</strain>
    </source>
</reference>
<feature type="transmembrane region" description="Helical" evidence="1">
    <location>
        <begin position="140"/>
        <end position="160"/>
    </location>
</feature>
<dbReference type="Proteomes" id="UP000230233">
    <property type="component" value="Chromosome I"/>
</dbReference>